<organism evidence="16 17">
    <name type="scientific">Anhinga rufa</name>
    <name type="common">African darter</name>
    <dbReference type="NCBI Taxonomy" id="317792"/>
    <lineage>
        <taxon>Eukaryota</taxon>
        <taxon>Metazoa</taxon>
        <taxon>Chordata</taxon>
        <taxon>Craniata</taxon>
        <taxon>Vertebrata</taxon>
        <taxon>Euteleostomi</taxon>
        <taxon>Archelosauria</taxon>
        <taxon>Archosauria</taxon>
        <taxon>Dinosauria</taxon>
        <taxon>Saurischia</taxon>
        <taxon>Theropoda</taxon>
        <taxon>Coelurosauria</taxon>
        <taxon>Aves</taxon>
        <taxon>Neognathae</taxon>
        <taxon>Neoaves</taxon>
        <taxon>Aequornithes</taxon>
        <taxon>Suliformes</taxon>
        <taxon>Anhingidae</taxon>
        <taxon>Anhinga</taxon>
    </lineage>
</organism>
<gene>
    <name evidence="16" type="primary">Cd8a</name>
    <name evidence="16" type="ORF">ANHRUF_R01183</name>
</gene>
<evidence type="ECO:0000256" key="4">
    <source>
        <dbReference type="ARBA" id="ARBA00022729"/>
    </source>
</evidence>
<dbReference type="FunFam" id="2.60.40.10:FF:001514">
    <property type="entry name" value="CD8 alpha chain"/>
    <property type="match status" value="1"/>
</dbReference>
<evidence type="ECO:0000256" key="13">
    <source>
        <dbReference type="ARBA" id="ARBA00023319"/>
    </source>
</evidence>
<keyword evidence="7" id="KW-1064">Adaptive immunity</keyword>
<comment type="caution">
    <text evidence="16">The sequence shown here is derived from an EMBL/GenBank/DDBJ whole genome shotgun (WGS) entry which is preliminary data.</text>
</comment>
<reference evidence="16 17" key="1">
    <citation type="submission" date="2019-09" db="EMBL/GenBank/DDBJ databases">
        <title>Bird 10,000 Genomes (B10K) Project - Family phase.</title>
        <authorList>
            <person name="Zhang G."/>
        </authorList>
    </citation>
    <scope>NUCLEOTIDE SEQUENCE [LARGE SCALE GENOMIC DNA]</scope>
    <source>
        <strain evidence="16">B10K-DU-029-28</strain>
    </source>
</reference>
<evidence type="ECO:0000256" key="8">
    <source>
        <dbReference type="ARBA" id="ARBA00023136"/>
    </source>
</evidence>
<evidence type="ECO:0000256" key="3">
    <source>
        <dbReference type="ARBA" id="ARBA00022692"/>
    </source>
</evidence>
<keyword evidence="9" id="KW-0564">Palmitate</keyword>
<keyword evidence="8 14" id="KW-0472">Membrane</keyword>
<dbReference type="InterPro" id="IPR036179">
    <property type="entry name" value="Ig-like_dom_sf"/>
</dbReference>
<dbReference type="EMBL" id="VZTV01082928">
    <property type="protein sequence ID" value="NXT93111.1"/>
    <property type="molecule type" value="Genomic_DNA"/>
</dbReference>
<keyword evidence="11" id="KW-0325">Glycoprotein</keyword>
<evidence type="ECO:0000256" key="10">
    <source>
        <dbReference type="ARBA" id="ARBA00023157"/>
    </source>
</evidence>
<keyword evidence="2" id="KW-1003">Cell membrane</keyword>
<protein>
    <submittedName>
        <fullName evidence="16">CD8A protein</fullName>
    </submittedName>
</protein>
<comment type="subcellular location">
    <subcellularLocation>
        <location evidence="1">Cell membrane</location>
        <topology evidence="1">Single-pass type I membrane protein</topology>
    </subcellularLocation>
</comment>
<feature type="non-terminal residue" evidence="16">
    <location>
        <position position="177"/>
    </location>
</feature>
<keyword evidence="6 14" id="KW-1133">Transmembrane helix</keyword>
<dbReference type="AlphaFoldDB" id="A0A7L3GLD6"/>
<evidence type="ECO:0000259" key="15">
    <source>
        <dbReference type="PROSITE" id="PS50835"/>
    </source>
</evidence>
<keyword evidence="3 14" id="KW-0812">Transmembrane</keyword>
<evidence type="ECO:0000256" key="9">
    <source>
        <dbReference type="ARBA" id="ARBA00023139"/>
    </source>
</evidence>
<evidence type="ECO:0000313" key="16">
    <source>
        <dbReference type="EMBL" id="NXT93111.1"/>
    </source>
</evidence>
<name>A0A7L3GLD6_9AVES</name>
<keyword evidence="12" id="KW-0449">Lipoprotein</keyword>
<feature type="domain" description="Ig-like" evidence="15">
    <location>
        <begin position="1"/>
        <end position="93"/>
    </location>
</feature>
<evidence type="ECO:0000256" key="7">
    <source>
        <dbReference type="ARBA" id="ARBA00023130"/>
    </source>
</evidence>
<evidence type="ECO:0000256" key="2">
    <source>
        <dbReference type="ARBA" id="ARBA00022475"/>
    </source>
</evidence>
<keyword evidence="17" id="KW-1185">Reference proteome</keyword>
<dbReference type="GO" id="GO:0007166">
    <property type="term" value="P:cell surface receptor signaling pathway"/>
    <property type="evidence" value="ECO:0007669"/>
    <property type="project" value="TreeGrafter"/>
</dbReference>
<evidence type="ECO:0000256" key="12">
    <source>
        <dbReference type="ARBA" id="ARBA00023288"/>
    </source>
</evidence>
<keyword evidence="10" id="KW-1015">Disulfide bond</keyword>
<dbReference type="InterPro" id="IPR015468">
    <property type="entry name" value="CD8_asu"/>
</dbReference>
<dbReference type="Gene3D" id="2.60.40.10">
    <property type="entry name" value="Immunoglobulins"/>
    <property type="match status" value="1"/>
</dbReference>
<keyword evidence="13" id="KW-0393">Immunoglobulin domain</keyword>
<dbReference type="PANTHER" id="PTHR10441:SF2">
    <property type="entry name" value="T-CELL SURFACE GLYCOPROTEIN CD8 ALPHA CHAIN"/>
    <property type="match status" value="1"/>
</dbReference>
<evidence type="ECO:0000256" key="6">
    <source>
        <dbReference type="ARBA" id="ARBA00022989"/>
    </source>
</evidence>
<dbReference type="PROSITE" id="PS50835">
    <property type="entry name" value="IG_LIKE"/>
    <property type="match status" value="1"/>
</dbReference>
<dbReference type="GO" id="GO:0002456">
    <property type="term" value="P:T cell mediated immunity"/>
    <property type="evidence" value="ECO:0007669"/>
    <property type="project" value="TreeGrafter"/>
</dbReference>
<dbReference type="Proteomes" id="UP000528690">
    <property type="component" value="Unassembled WGS sequence"/>
</dbReference>
<evidence type="ECO:0000256" key="1">
    <source>
        <dbReference type="ARBA" id="ARBA00004251"/>
    </source>
</evidence>
<evidence type="ECO:0000256" key="11">
    <source>
        <dbReference type="ARBA" id="ARBA00023180"/>
    </source>
</evidence>
<accession>A0A7L3GLD6</accession>
<keyword evidence="5" id="KW-0391">Immunity</keyword>
<evidence type="ECO:0000256" key="14">
    <source>
        <dbReference type="SAM" id="Phobius"/>
    </source>
</evidence>
<dbReference type="InterPro" id="IPR007110">
    <property type="entry name" value="Ig-like_dom"/>
</dbReference>
<dbReference type="InterPro" id="IPR013106">
    <property type="entry name" value="Ig_V-set"/>
</dbReference>
<evidence type="ECO:0000256" key="5">
    <source>
        <dbReference type="ARBA" id="ARBA00022859"/>
    </source>
</evidence>
<proteinExistence type="predicted"/>
<keyword evidence="4" id="KW-0732">Signal</keyword>
<dbReference type="Pfam" id="PF07686">
    <property type="entry name" value="V-set"/>
    <property type="match status" value="1"/>
</dbReference>
<dbReference type="GO" id="GO:0045065">
    <property type="term" value="P:cytotoxic T cell differentiation"/>
    <property type="evidence" value="ECO:0007669"/>
    <property type="project" value="TreeGrafter"/>
</dbReference>
<dbReference type="PANTHER" id="PTHR10441">
    <property type="entry name" value="CD8 ALPHA CHAIN"/>
    <property type="match status" value="1"/>
</dbReference>
<sequence length="177" mass="20296">SNLQVGQRLELECETNKDDSGVFWVRLDKHGTLHFIVFISSLARVTFEGNKQSTRFEAKKESRFFRLVVKSFMPQDEGTYFCLVNSNQILYFSPGQPVFLPGQQHLHPILLSSAKISSSPCPCFSLIKTSKEEEMNFYCNIVIWVPLAGACVLLLMALAVTIILCQRTRRRRCRCKR</sequence>
<feature type="transmembrane region" description="Helical" evidence="14">
    <location>
        <begin position="141"/>
        <end position="164"/>
    </location>
</feature>
<dbReference type="OrthoDB" id="9906515at2759"/>
<feature type="non-terminal residue" evidence="16">
    <location>
        <position position="1"/>
    </location>
</feature>
<evidence type="ECO:0000313" key="17">
    <source>
        <dbReference type="Proteomes" id="UP000528690"/>
    </source>
</evidence>
<dbReference type="InterPro" id="IPR013783">
    <property type="entry name" value="Ig-like_fold"/>
</dbReference>
<dbReference type="SUPFAM" id="SSF48726">
    <property type="entry name" value="Immunoglobulin"/>
    <property type="match status" value="1"/>
</dbReference>
<dbReference type="GO" id="GO:0009897">
    <property type="term" value="C:external side of plasma membrane"/>
    <property type="evidence" value="ECO:0007669"/>
    <property type="project" value="TreeGrafter"/>
</dbReference>